<sequence>MWRRMRLSPTVSRTSSHASTSHARSHCPTRLSGLMAPRTRRMTMMMMLCPTGI</sequence>
<dbReference type="AlphaFoldDB" id="L8ECE4"/>
<name>L8ECE4_HUMAN</name>
<feature type="compositionally biased region" description="Low complexity" evidence="1">
    <location>
        <begin position="12"/>
        <end position="22"/>
    </location>
</feature>
<evidence type="ECO:0000313" key="2">
    <source>
        <dbReference type="EMBL" id="CCQ43422.1"/>
    </source>
</evidence>
<dbReference type="OrthoDB" id="951172at2759"/>
<reference evidence="2" key="1">
    <citation type="journal article" date="2013" name="PLoS ONE">
        <title>Direct detection of alternative open reading frames translation products in human significantly expands the proteome.</title>
        <authorList>
            <person name="Vanderperre B."/>
            <person name="Lucier J.-F."/>
            <person name="Motard J."/>
            <person name="Tremblay G."/>
            <person name="Vanderperre S."/>
            <person name="Wisztorski M."/>
            <person name="Salzet M."/>
            <person name="Boisvert F.-M."/>
            <person name="Roucou X."/>
        </authorList>
    </citation>
    <scope>NUCLEOTIDE SEQUENCE</scope>
</reference>
<dbReference type="ChiTaRS" id="TNPO2">
    <property type="organism name" value="human"/>
</dbReference>
<protein>
    <submittedName>
        <fullName evidence="2">Alternative protein TNPO2</fullName>
    </submittedName>
</protein>
<evidence type="ECO:0000256" key="1">
    <source>
        <dbReference type="SAM" id="MobiDB-lite"/>
    </source>
</evidence>
<proteinExistence type="predicted"/>
<organism evidence="2">
    <name type="scientific">Homo sapiens</name>
    <name type="common">Human</name>
    <dbReference type="NCBI Taxonomy" id="9606"/>
    <lineage>
        <taxon>Eukaryota</taxon>
        <taxon>Metazoa</taxon>
        <taxon>Chordata</taxon>
        <taxon>Craniata</taxon>
        <taxon>Vertebrata</taxon>
        <taxon>Euteleostomi</taxon>
        <taxon>Mammalia</taxon>
        <taxon>Eutheria</taxon>
        <taxon>Euarchontoglires</taxon>
        <taxon>Primates</taxon>
        <taxon>Haplorrhini</taxon>
        <taxon>Catarrhini</taxon>
        <taxon>Hominidae</taxon>
        <taxon>Homo</taxon>
    </lineage>
</organism>
<gene>
    <name evidence="2" type="primary">TNPO2</name>
</gene>
<dbReference type="EMBL" id="HF583925">
    <property type="protein sequence ID" value="CCQ43422.1"/>
    <property type="molecule type" value="Genomic_DNA"/>
</dbReference>
<accession>L8ECE4</accession>
<feature type="region of interest" description="Disordered" evidence="1">
    <location>
        <begin position="1"/>
        <end position="31"/>
    </location>
</feature>